<sequence length="754" mass="86544">MALPTPSCFRLPEPGPRIRTDSELILEERIRPDNRLRTESVPSATLPMDIYQIGLAPFVTLSRRLDHEILVISIADIDKALATRQHTDLKTKVPLDYHDLLHVFSRAEADKLPIRRLYDHQIKLEPGKQPGYGPLYGMSLDELKVLRKYLDKNLSKGFIRASSSPVALPVLFTRYGLFEYLVMPFGLANAPMLKAMEEAGLQLDVDKCEFHQNEVTYLGYVISTNGVRMDPDKVKTILEWEYPQNVKDVRAFIGFANFYRRFIDNFSNLVSPIILLTKKDVRFNFDTTCQKAFDQLKKAFTEAPVLRHFDPELPILVEADASDYVVAGVLSQTDGDAVTRPIAYFSKRMSPAEGNYEIYDKELLAIVRCFEQWRPELEGAAHLIQVLSDYKNLQPGKEGEKPDALTRRSQDISAQEEARQARNQTLLRPGLFTELNLTETNRSITEIIDDEYADDSFIQDTLGLLRNGTRRSKQITLSECEDRNGRLYFRNRLVIPDSDELKIKLLRLVYDSPVGRHPGRGKTLDILQREYYWPRMFDTVRRFVACCHTCRRAKASREKYHGLLKPLPIPIRSWRDISVDFVTDLPESEGCTNIMFTSAFWDELCKQLKINAQLSTAFHPETDGQTENANAVMEQVLRAYTNYQQDNWVSWLPTAQFEANNTTSESTQVSLFLANSGQHPRMGFEPPSDTIRPPHQRLQVGDANKMIDKIRDLSEYIREELLWAQALQQEYANKKRLPAPALRNSTGRTLDLLQ</sequence>
<proteinExistence type="predicted"/>
<name>A0ACC2ITR9_9PLEO</name>
<dbReference type="EMBL" id="JAPHNI010000018">
    <property type="protein sequence ID" value="KAJ8118482.1"/>
    <property type="molecule type" value="Genomic_DNA"/>
</dbReference>
<evidence type="ECO:0000313" key="1">
    <source>
        <dbReference type="EMBL" id="KAJ8118482.1"/>
    </source>
</evidence>
<protein>
    <submittedName>
        <fullName evidence="1">Uncharacterized protein</fullName>
    </submittedName>
</protein>
<dbReference type="Proteomes" id="UP001153331">
    <property type="component" value="Unassembled WGS sequence"/>
</dbReference>
<evidence type="ECO:0000313" key="2">
    <source>
        <dbReference type="Proteomes" id="UP001153331"/>
    </source>
</evidence>
<keyword evidence="2" id="KW-1185">Reference proteome</keyword>
<accession>A0ACC2ITR9</accession>
<gene>
    <name evidence="1" type="ORF">OPT61_g569</name>
</gene>
<comment type="caution">
    <text evidence="1">The sequence shown here is derived from an EMBL/GenBank/DDBJ whole genome shotgun (WGS) entry which is preliminary data.</text>
</comment>
<organism evidence="1 2">
    <name type="scientific">Boeremia exigua</name>
    <dbReference type="NCBI Taxonomy" id="749465"/>
    <lineage>
        <taxon>Eukaryota</taxon>
        <taxon>Fungi</taxon>
        <taxon>Dikarya</taxon>
        <taxon>Ascomycota</taxon>
        <taxon>Pezizomycotina</taxon>
        <taxon>Dothideomycetes</taxon>
        <taxon>Pleosporomycetidae</taxon>
        <taxon>Pleosporales</taxon>
        <taxon>Pleosporineae</taxon>
        <taxon>Didymellaceae</taxon>
        <taxon>Boeremia</taxon>
    </lineage>
</organism>
<reference evidence="1" key="1">
    <citation type="submission" date="2022-11" db="EMBL/GenBank/DDBJ databases">
        <title>Genome Sequence of Boeremia exigua.</title>
        <authorList>
            <person name="Buettner E."/>
        </authorList>
    </citation>
    <scope>NUCLEOTIDE SEQUENCE</scope>
    <source>
        <strain evidence="1">CU02</strain>
    </source>
</reference>